<dbReference type="AlphaFoldDB" id="A0A238U8Y0"/>
<dbReference type="Proteomes" id="UP000215214">
    <property type="component" value="Chromosome TJEJU"/>
</dbReference>
<reference evidence="2 3" key="1">
    <citation type="submission" date="2017-07" db="EMBL/GenBank/DDBJ databases">
        <authorList>
            <person name="Sun Z.S."/>
            <person name="Albrecht U."/>
            <person name="Echele G."/>
            <person name="Lee C.C."/>
        </authorList>
    </citation>
    <scope>NUCLEOTIDE SEQUENCE [LARGE SCALE GENOMIC DNA]</scope>
    <source>
        <strain evidence="3">type strain: KCTC 22618</strain>
    </source>
</reference>
<organism evidence="2 3">
    <name type="scientific">Tenacibaculum jejuense</name>
    <dbReference type="NCBI Taxonomy" id="584609"/>
    <lineage>
        <taxon>Bacteria</taxon>
        <taxon>Pseudomonadati</taxon>
        <taxon>Bacteroidota</taxon>
        <taxon>Flavobacteriia</taxon>
        <taxon>Flavobacteriales</taxon>
        <taxon>Flavobacteriaceae</taxon>
        <taxon>Tenacibaculum</taxon>
    </lineage>
</organism>
<evidence type="ECO:0000313" key="3">
    <source>
        <dbReference type="Proteomes" id="UP000215214"/>
    </source>
</evidence>
<evidence type="ECO:0000259" key="1">
    <source>
        <dbReference type="Pfam" id="PF13521"/>
    </source>
</evidence>
<name>A0A238U8Y0_9FLAO</name>
<dbReference type="Pfam" id="PF13521">
    <property type="entry name" value="AAA_28"/>
    <property type="match status" value="1"/>
</dbReference>
<accession>A0A238U8Y0</accession>
<keyword evidence="3" id="KW-1185">Reference proteome</keyword>
<feature type="domain" description="NadR/Ttd14 AAA" evidence="1">
    <location>
        <begin position="4"/>
        <end position="168"/>
    </location>
</feature>
<dbReference type="KEGG" id="tje:TJEJU_1937"/>
<sequence length="176" mass="20927">MQQKIVFIGGPGTGKSSVLRYLNRRGYKCMPEVSREVTRKAQEEGIEQLFLTDPLLFSYKLLEGRVQQYLDAEKSNKKTVFFDRGIPSVHAYLEYFNTEIPEEFIEKSKQYKYTKIFQFLPWKKIYKSDNERYETFEQAEKISTFLNKAYTELGYEIINVPFDSVRNRCFFILDNL</sequence>
<dbReference type="OrthoDB" id="5638848at2"/>
<evidence type="ECO:0000313" key="2">
    <source>
        <dbReference type="EMBL" id="SNR15641.1"/>
    </source>
</evidence>
<gene>
    <name evidence="2" type="ORF">TJEJU_1937</name>
</gene>
<dbReference type="Gene3D" id="3.40.50.300">
    <property type="entry name" value="P-loop containing nucleotide triphosphate hydrolases"/>
    <property type="match status" value="1"/>
</dbReference>
<dbReference type="InterPro" id="IPR027417">
    <property type="entry name" value="P-loop_NTPase"/>
</dbReference>
<dbReference type="InterPro" id="IPR038727">
    <property type="entry name" value="NadR/Ttd14_AAA_dom"/>
</dbReference>
<dbReference type="SUPFAM" id="SSF52540">
    <property type="entry name" value="P-loop containing nucleoside triphosphate hydrolases"/>
    <property type="match status" value="1"/>
</dbReference>
<proteinExistence type="predicted"/>
<dbReference type="EMBL" id="LT899436">
    <property type="protein sequence ID" value="SNR15641.1"/>
    <property type="molecule type" value="Genomic_DNA"/>
</dbReference>
<protein>
    <recommendedName>
        <fullName evidence="1">NadR/Ttd14 AAA domain-containing protein</fullName>
    </recommendedName>
</protein>
<dbReference type="RefSeq" id="WP_095071573.1">
    <property type="nucleotide sequence ID" value="NZ_LT899436.1"/>
</dbReference>